<accession>A0A015LUQ0</accession>
<comment type="caution">
    <text evidence="1">The sequence shown here is derived from an EMBL/GenBank/DDBJ whole genome shotgun (WGS) entry which is preliminary data.</text>
</comment>
<dbReference type="AlphaFoldDB" id="A0A015LUQ0"/>
<keyword evidence="2" id="KW-1185">Reference proteome</keyword>
<dbReference type="InterPro" id="IPR011990">
    <property type="entry name" value="TPR-like_helical_dom_sf"/>
</dbReference>
<sequence>MFDIQFNSDIANTNNLHNGLSQILLNFNKINIKEIEPTTENINKYISEDLDDVIDDLINLISKKLNEGEYEEPIKEHVLDYINNQEITLQEINCYLLNNQNISNNVYLLGCFSYYGIGSKSNKQKGIELCQKAIGLKDSMVQLNITNIYKYDTNYHYPTFELSKKLAEEEYDYLDDDDFDVCF</sequence>
<gene>
    <name evidence="1" type="ORF">RirG_198490</name>
</gene>
<dbReference type="Gene3D" id="1.25.40.10">
    <property type="entry name" value="Tetratricopeptide repeat domain"/>
    <property type="match status" value="1"/>
</dbReference>
<dbReference type="SUPFAM" id="SSF81901">
    <property type="entry name" value="HCP-like"/>
    <property type="match status" value="1"/>
</dbReference>
<organism evidence="1 2">
    <name type="scientific">Rhizophagus irregularis (strain DAOM 197198w)</name>
    <name type="common">Glomus intraradices</name>
    <dbReference type="NCBI Taxonomy" id="1432141"/>
    <lineage>
        <taxon>Eukaryota</taxon>
        <taxon>Fungi</taxon>
        <taxon>Fungi incertae sedis</taxon>
        <taxon>Mucoromycota</taxon>
        <taxon>Glomeromycotina</taxon>
        <taxon>Glomeromycetes</taxon>
        <taxon>Glomerales</taxon>
        <taxon>Glomeraceae</taxon>
        <taxon>Rhizophagus</taxon>
    </lineage>
</organism>
<dbReference type="EMBL" id="JEMT01026876">
    <property type="protein sequence ID" value="EXX58388.1"/>
    <property type="molecule type" value="Genomic_DNA"/>
</dbReference>
<evidence type="ECO:0000313" key="1">
    <source>
        <dbReference type="EMBL" id="EXX58388.1"/>
    </source>
</evidence>
<dbReference type="Proteomes" id="UP000022910">
    <property type="component" value="Unassembled WGS sequence"/>
</dbReference>
<name>A0A015LUQ0_RHIIW</name>
<protein>
    <submittedName>
        <fullName evidence="1">Uncharacterized protein</fullName>
    </submittedName>
</protein>
<reference evidence="1 2" key="1">
    <citation type="submission" date="2014-02" db="EMBL/GenBank/DDBJ databases">
        <title>Single nucleus genome sequencing reveals high similarity among nuclei of an endomycorrhizal fungus.</title>
        <authorList>
            <person name="Lin K."/>
            <person name="Geurts R."/>
            <person name="Zhang Z."/>
            <person name="Limpens E."/>
            <person name="Saunders D.G."/>
            <person name="Mu D."/>
            <person name="Pang E."/>
            <person name="Cao H."/>
            <person name="Cha H."/>
            <person name="Lin T."/>
            <person name="Zhou Q."/>
            <person name="Shang Y."/>
            <person name="Li Y."/>
            <person name="Ivanov S."/>
            <person name="Sharma T."/>
            <person name="Velzen R.V."/>
            <person name="Ruijter N.D."/>
            <person name="Aanen D.K."/>
            <person name="Win J."/>
            <person name="Kamoun S."/>
            <person name="Bisseling T."/>
            <person name="Huang S."/>
        </authorList>
    </citation>
    <scope>NUCLEOTIDE SEQUENCE [LARGE SCALE GENOMIC DNA]</scope>
    <source>
        <strain evidence="2">DAOM197198w</strain>
    </source>
</reference>
<dbReference type="HOGENOM" id="CLU_1644646_0_0_1"/>
<dbReference type="OrthoDB" id="2384430at2759"/>
<proteinExistence type="predicted"/>
<evidence type="ECO:0000313" key="2">
    <source>
        <dbReference type="Proteomes" id="UP000022910"/>
    </source>
</evidence>